<evidence type="ECO:0000313" key="3">
    <source>
        <dbReference type="Proteomes" id="UP000604161"/>
    </source>
</evidence>
<reference evidence="2 3" key="1">
    <citation type="submission" date="2020-09" db="EMBL/GenBank/DDBJ databases">
        <title>Marinomonas sp. nov., isolated from the cysticercosis algae of Qingdao, China.</title>
        <authorList>
            <person name="Sun X."/>
        </authorList>
    </citation>
    <scope>NUCLEOTIDE SEQUENCE [LARGE SCALE GENOMIC DNA]</scope>
    <source>
        <strain evidence="2 3">SM2066</strain>
    </source>
</reference>
<keyword evidence="1" id="KW-0472">Membrane</keyword>
<dbReference type="EMBL" id="JACYFC010000001">
    <property type="protein sequence ID" value="MBD5770192.1"/>
    <property type="molecule type" value="Genomic_DNA"/>
</dbReference>
<dbReference type="Proteomes" id="UP000604161">
    <property type="component" value="Unassembled WGS sequence"/>
</dbReference>
<gene>
    <name evidence="2" type="ORF">IF202_03940</name>
</gene>
<comment type="caution">
    <text evidence="2">The sequence shown here is derived from an EMBL/GenBank/DDBJ whole genome shotgun (WGS) entry which is preliminary data.</text>
</comment>
<dbReference type="RefSeq" id="WP_191593549.1">
    <property type="nucleotide sequence ID" value="NZ_JACYFC010000001.1"/>
</dbReference>
<name>A0ABR8NYN3_9GAMM</name>
<sequence length="90" mass="10445">MEILNENIETNRVTAKPKSVTRRYFLDGRLTSLIDFALSQMTDFVSMIYIFLIKRAGFNGNQNVFNMVKKILAGMLFFNLSILCPFTHFK</sequence>
<keyword evidence="1" id="KW-0812">Transmembrane</keyword>
<evidence type="ECO:0000313" key="2">
    <source>
        <dbReference type="EMBL" id="MBD5770192.1"/>
    </source>
</evidence>
<protein>
    <recommendedName>
        <fullName evidence="4">RDD family protein</fullName>
    </recommendedName>
</protein>
<feature type="transmembrane region" description="Helical" evidence="1">
    <location>
        <begin position="71"/>
        <end position="89"/>
    </location>
</feature>
<proteinExistence type="predicted"/>
<keyword evidence="3" id="KW-1185">Reference proteome</keyword>
<feature type="transmembrane region" description="Helical" evidence="1">
    <location>
        <begin position="32"/>
        <end position="51"/>
    </location>
</feature>
<evidence type="ECO:0008006" key="4">
    <source>
        <dbReference type="Google" id="ProtNLM"/>
    </source>
</evidence>
<evidence type="ECO:0000256" key="1">
    <source>
        <dbReference type="SAM" id="Phobius"/>
    </source>
</evidence>
<keyword evidence="1" id="KW-1133">Transmembrane helix</keyword>
<accession>A0ABR8NYN3</accession>
<organism evidence="2 3">
    <name type="scientific">Marinomonas colpomeniae</name>
    <dbReference type="NCBI Taxonomy" id="2774408"/>
    <lineage>
        <taxon>Bacteria</taxon>
        <taxon>Pseudomonadati</taxon>
        <taxon>Pseudomonadota</taxon>
        <taxon>Gammaproteobacteria</taxon>
        <taxon>Oceanospirillales</taxon>
        <taxon>Oceanospirillaceae</taxon>
        <taxon>Marinomonas</taxon>
    </lineage>
</organism>